<dbReference type="eggNOG" id="KOG0274">
    <property type="taxonomic scope" value="Eukaryota"/>
</dbReference>
<organism>
    <name type="scientific">Branchiostoma floridae</name>
    <name type="common">Florida lancelet</name>
    <name type="synonym">Amphioxus</name>
    <dbReference type="NCBI Taxonomy" id="7739"/>
    <lineage>
        <taxon>Eukaryota</taxon>
        <taxon>Metazoa</taxon>
        <taxon>Chordata</taxon>
        <taxon>Cephalochordata</taxon>
        <taxon>Leptocardii</taxon>
        <taxon>Amphioxiformes</taxon>
        <taxon>Branchiostomatidae</taxon>
        <taxon>Branchiostoma</taxon>
    </lineage>
</organism>
<gene>
    <name evidence="4" type="ORF">BRAFLDRAFT_131982</name>
</gene>
<accession>C3ZZC2</accession>
<proteinExistence type="predicted"/>
<dbReference type="InParanoid" id="C3ZZC2"/>
<reference evidence="4" key="1">
    <citation type="journal article" date="2008" name="Nature">
        <title>The amphioxus genome and the evolution of the chordate karyotype.</title>
        <authorList>
            <consortium name="US DOE Joint Genome Institute (JGI-PGF)"/>
            <person name="Putnam N.H."/>
            <person name="Butts T."/>
            <person name="Ferrier D.E.K."/>
            <person name="Furlong R.F."/>
            <person name="Hellsten U."/>
            <person name="Kawashima T."/>
            <person name="Robinson-Rechavi M."/>
            <person name="Shoguchi E."/>
            <person name="Terry A."/>
            <person name="Yu J.-K."/>
            <person name="Benito-Gutierrez E.L."/>
            <person name="Dubchak I."/>
            <person name="Garcia-Fernandez J."/>
            <person name="Gibson-Brown J.J."/>
            <person name="Grigoriev I.V."/>
            <person name="Horton A.C."/>
            <person name="de Jong P.J."/>
            <person name="Jurka J."/>
            <person name="Kapitonov V.V."/>
            <person name="Kohara Y."/>
            <person name="Kuroki Y."/>
            <person name="Lindquist E."/>
            <person name="Lucas S."/>
            <person name="Osoegawa K."/>
            <person name="Pennacchio L.A."/>
            <person name="Salamov A.A."/>
            <person name="Satou Y."/>
            <person name="Sauka-Spengler T."/>
            <person name="Schmutz J."/>
            <person name="Shin-I T."/>
            <person name="Toyoda A."/>
            <person name="Bronner-Fraser M."/>
            <person name="Fujiyama A."/>
            <person name="Holland L.Z."/>
            <person name="Holland P.W.H."/>
            <person name="Satoh N."/>
            <person name="Rokhsar D.S."/>
        </authorList>
    </citation>
    <scope>NUCLEOTIDE SEQUENCE [LARGE SCALE GENOMIC DNA]</scope>
    <source>
        <strain evidence="4">S238N-H82</strain>
        <tissue evidence="4">Testes</tissue>
    </source>
</reference>
<dbReference type="PROSITE" id="PS50294">
    <property type="entry name" value="WD_REPEATS_REGION"/>
    <property type="match status" value="1"/>
</dbReference>
<sequence length="735" mass="81588">MARPEELNEFVEQWKQEIHGSNHKDAAEPSGQGQNFRVQRTQGFGSVGSRWEGGAGTSKQQQQQQSLTEKPLLDQLSRQPSCNQDASNHHYPPFALADQLLQGETAESLLSGRHVVKRLRTDACAGPVSPGVQTEPRGTQHSLLEQLISDLDEINEIPFFEVSLPRELALQIFQHLSMEDLCRCAQVSSSWRSLADDEVLWQKVGRSLGCDLNAGGQKCKEVVKTHIETDRRVTSNWKSRVGQIDYLECAIGGFLSAVSSCGTHIVAGFSEGIVRLWDVLADENTPSVLLESTQEQAVCNVLQCPVPCFQVLRRNSPSVTSYSVLFLVFSRFSEGIVRLWDILADENTPSVLLESTQEQAVCNVSVNPTVTVASFGNGDVSIWSTEHGGTPLHHFTLDQGGPPQICTCPGGAVVACARGSVVRVDSPDAVGVWHCRQNFSCDKKVSHLTLVQKGGPPNKALSDHLVVMATDYDVYAYRPHRPQEERHRFHSMYGAVVASLDATAEQAAVASTCFGVSLEDVFKWGVWMTWRNRQRSPQRASASLGGRLKVQCYCLDTGKQLTSLRGHRGQVTCMDLRNSPPNMLVTGAEDKRVRVFDLRTPRPVLNQYAHPLGVSCVQMDDWKVVSGGREGALCVWDLRMQNKLWEMKPSKVHPIQYCRFGGPHLIAACYPTPSCSREDLMDQYRHQPDVKGRINVYDFSVDQTTQDVPDICKADYDEPEGYNYNISLAMPYDAV</sequence>
<dbReference type="InterPro" id="IPR001680">
    <property type="entry name" value="WD40_rpt"/>
</dbReference>
<evidence type="ECO:0000256" key="1">
    <source>
        <dbReference type="PROSITE-ProRule" id="PRU00221"/>
    </source>
</evidence>
<dbReference type="AlphaFoldDB" id="C3ZZC2"/>
<evidence type="ECO:0000256" key="2">
    <source>
        <dbReference type="SAM" id="MobiDB-lite"/>
    </source>
</evidence>
<dbReference type="Pfam" id="PF12937">
    <property type="entry name" value="F-box-like"/>
    <property type="match status" value="1"/>
</dbReference>
<dbReference type="Gene3D" id="1.20.1280.50">
    <property type="match status" value="1"/>
</dbReference>
<dbReference type="InterPro" id="IPR015943">
    <property type="entry name" value="WD40/YVTN_repeat-like_dom_sf"/>
</dbReference>
<dbReference type="SUPFAM" id="SSF50998">
    <property type="entry name" value="Quinoprotein alcohol dehydrogenase-like"/>
    <property type="match status" value="1"/>
</dbReference>
<dbReference type="PANTHER" id="PTHR19855:SF16">
    <property type="entry name" value="F-BOX AND WD REPEAT DOMAIN CONTAINING 8"/>
    <property type="match status" value="1"/>
</dbReference>
<dbReference type="SMART" id="SM00256">
    <property type="entry name" value="FBOX"/>
    <property type="match status" value="1"/>
</dbReference>
<dbReference type="Pfam" id="PF00400">
    <property type="entry name" value="WD40"/>
    <property type="match status" value="1"/>
</dbReference>
<dbReference type="SUPFAM" id="SSF81383">
    <property type="entry name" value="F-box domain"/>
    <property type="match status" value="1"/>
</dbReference>
<feature type="compositionally biased region" description="Basic and acidic residues" evidence="2">
    <location>
        <begin position="17"/>
        <end position="27"/>
    </location>
</feature>
<protein>
    <recommendedName>
        <fullName evidence="3">F-box domain-containing protein</fullName>
    </recommendedName>
</protein>
<dbReference type="PROSITE" id="PS50082">
    <property type="entry name" value="WD_REPEATS_2"/>
    <property type="match status" value="1"/>
</dbReference>
<dbReference type="FunCoup" id="C3ZZC2">
    <property type="interactions" value="272"/>
</dbReference>
<feature type="compositionally biased region" description="Polar residues" evidence="2">
    <location>
        <begin position="31"/>
        <end position="44"/>
    </location>
</feature>
<feature type="repeat" description="WD" evidence="1">
    <location>
        <begin position="564"/>
        <end position="606"/>
    </location>
</feature>
<evidence type="ECO:0000313" key="4">
    <source>
        <dbReference type="EMBL" id="EEN42106.1"/>
    </source>
</evidence>
<feature type="region of interest" description="Disordered" evidence="2">
    <location>
        <begin position="17"/>
        <end position="68"/>
    </location>
</feature>
<dbReference type="STRING" id="7739.C3ZZC2"/>
<keyword evidence="1" id="KW-0853">WD repeat</keyword>
<dbReference type="SMART" id="SM00320">
    <property type="entry name" value="WD40"/>
    <property type="match status" value="4"/>
</dbReference>
<dbReference type="PANTHER" id="PTHR19855">
    <property type="entry name" value="WD40 REPEAT PROTEIN 12, 37"/>
    <property type="match status" value="1"/>
</dbReference>
<dbReference type="PROSITE" id="PS50181">
    <property type="entry name" value="FBOX"/>
    <property type="match status" value="1"/>
</dbReference>
<dbReference type="InterPro" id="IPR011047">
    <property type="entry name" value="Quinoprotein_ADH-like_sf"/>
</dbReference>
<name>C3ZZC2_BRAFL</name>
<evidence type="ECO:0000259" key="3">
    <source>
        <dbReference type="PROSITE" id="PS50181"/>
    </source>
</evidence>
<feature type="domain" description="F-box" evidence="3">
    <location>
        <begin position="158"/>
        <end position="204"/>
    </location>
</feature>
<dbReference type="InterPro" id="IPR001810">
    <property type="entry name" value="F-box_dom"/>
</dbReference>
<dbReference type="Gene3D" id="2.130.10.10">
    <property type="entry name" value="YVTN repeat-like/Quinoprotein amine dehydrogenase"/>
    <property type="match status" value="2"/>
</dbReference>
<dbReference type="InterPro" id="IPR036047">
    <property type="entry name" value="F-box-like_dom_sf"/>
</dbReference>
<dbReference type="EMBL" id="GG666747">
    <property type="protein sequence ID" value="EEN42106.1"/>
    <property type="molecule type" value="Genomic_DNA"/>
</dbReference>